<reference evidence="2" key="1">
    <citation type="submission" date="2016-11" db="UniProtKB">
        <authorList>
            <consortium name="WormBaseParasite"/>
        </authorList>
    </citation>
    <scope>IDENTIFICATION</scope>
    <source>
        <strain evidence="2">KR3021</strain>
    </source>
</reference>
<evidence type="ECO:0000313" key="2">
    <source>
        <dbReference type="WBParaSite" id="RSKR_0000405900.1"/>
    </source>
</evidence>
<protein>
    <submittedName>
        <fullName evidence="2">TF_AP-2 domain-containing protein</fullName>
    </submittedName>
</protein>
<organism evidence="1 2">
    <name type="scientific">Rhabditophanes sp. KR3021</name>
    <dbReference type="NCBI Taxonomy" id="114890"/>
    <lineage>
        <taxon>Eukaryota</taxon>
        <taxon>Metazoa</taxon>
        <taxon>Ecdysozoa</taxon>
        <taxon>Nematoda</taxon>
        <taxon>Chromadorea</taxon>
        <taxon>Rhabditida</taxon>
        <taxon>Tylenchina</taxon>
        <taxon>Panagrolaimomorpha</taxon>
        <taxon>Strongyloidoidea</taxon>
        <taxon>Alloionematidae</taxon>
        <taxon>Rhabditophanes</taxon>
    </lineage>
</organism>
<dbReference type="Proteomes" id="UP000095286">
    <property type="component" value="Unplaced"/>
</dbReference>
<proteinExistence type="predicted"/>
<accession>A0AC35TSR1</accession>
<name>A0AC35TSR1_9BILA</name>
<dbReference type="WBParaSite" id="RSKR_0000405900.1">
    <property type="protein sequence ID" value="RSKR_0000405900.1"/>
    <property type="gene ID" value="RSKR_0000405900"/>
</dbReference>
<sequence>MDNNQENSDVNSQTNMSTLQEQTLSMLKTFLSTQTFPNSNTVDFQVEKAPSRKSSRETKRTSAVADFVRSLTTGNATPRAKALLPTEVKPRKRKTCGVDDLLAKKQMMINKKETNAAPVPLSILDQLQMEFSKGIDSQSEVPQLLNTPSVSPDLDDSLNYTADLSALNHTGVCEVDESSANLLGNFNSLLNNSQSRSITPRTPNSGGFNSICGAHEDKSLNVQHDQIFTVVPARLSMLSKEGKLIVTNAEITRRIMGIECFNSSCLGAWLRRAKMPEKTIELASKLDAIGISIEKGRRRTETFTAMSSLVESEALQLAKDFKNVSKEAFPFQLLAIDAVQTKLDHNTVALELKKKKLECAMAIMSELMEFIDNDRSPILHLAPEAVLPEELQAPLSRFSILTHGFGALAIKTGVSMAVDYSSAQISEINNVLKNIQ</sequence>
<evidence type="ECO:0000313" key="1">
    <source>
        <dbReference type="Proteomes" id="UP000095286"/>
    </source>
</evidence>